<dbReference type="SUPFAM" id="SSF52218">
    <property type="entry name" value="Flavoproteins"/>
    <property type="match status" value="1"/>
</dbReference>
<evidence type="ECO:0000313" key="2">
    <source>
        <dbReference type="EMBL" id="CDZ24547.1"/>
    </source>
</evidence>
<dbReference type="AlphaFoldDB" id="A0A078KPU2"/>
<evidence type="ECO:0000313" key="3">
    <source>
        <dbReference type="Proteomes" id="UP000032431"/>
    </source>
</evidence>
<name>A0A078KPU2_9FIRM</name>
<evidence type="ECO:0000259" key="1">
    <source>
        <dbReference type="Pfam" id="PF03358"/>
    </source>
</evidence>
<dbReference type="Pfam" id="PF03358">
    <property type="entry name" value="FMN_red"/>
    <property type="match status" value="1"/>
</dbReference>
<dbReference type="HOGENOM" id="CLU_050993_1_1_9"/>
<sequence>MKVLLISGTNHKGSTYTIGRMLADKLNADEIKEVFLPKDMPKQCRGCTRCIIEEEAKCPDYSFIKPITDSIDEADILILTSPVYVLHVTGQMKSLLDHYAYRWMVHRPSEKMFSKQAVCISTAGGAGMKSTNKDMADSLKFWGVGRIYTYGVAVAATSWESVSASKKQKIEKKINRIAQKLKKRQNNVTPSFKVKVLFYLMRIFQKRIKINPVDYDYWEAKGWLGKSRPWKTAT</sequence>
<protein>
    <submittedName>
        <fullName evidence="2">Flavin reductase</fullName>
        <ecNumber evidence="2">1.7.-.-</ecNumber>
    </submittedName>
</protein>
<dbReference type="InterPro" id="IPR005025">
    <property type="entry name" value="FMN_Rdtase-like_dom"/>
</dbReference>
<reference evidence="3" key="1">
    <citation type="submission" date="2014-07" db="EMBL/GenBank/DDBJ databases">
        <authorList>
            <person name="Wibberg D."/>
        </authorList>
    </citation>
    <scope>NUCLEOTIDE SEQUENCE [LARGE SCALE GENOMIC DNA]</scope>
    <source>
        <strain evidence="3">DG5</strain>
    </source>
</reference>
<gene>
    <name evidence="2" type="ORF">CCDG5_1433</name>
</gene>
<dbReference type="InterPro" id="IPR050104">
    <property type="entry name" value="FMN-dep_NADH:Q_OxRdtase_AzoR1"/>
</dbReference>
<organism evidence="2 3">
    <name type="scientific">[Clostridium] cellulosi</name>
    <dbReference type="NCBI Taxonomy" id="29343"/>
    <lineage>
        <taxon>Bacteria</taxon>
        <taxon>Bacillati</taxon>
        <taxon>Bacillota</taxon>
        <taxon>Clostridia</taxon>
        <taxon>Eubacteriales</taxon>
        <taxon>Oscillospiraceae</taxon>
        <taxon>Oscillospiraceae incertae sedis</taxon>
    </lineage>
</organism>
<keyword evidence="3" id="KW-1185">Reference proteome</keyword>
<dbReference type="PANTHER" id="PTHR43741">
    <property type="entry name" value="FMN-DEPENDENT NADH-AZOREDUCTASE 1"/>
    <property type="match status" value="1"/>
</dbReference>
<dbReference type="KEGG" id="ccel:CCDG5_1433"/>
<accession>A0A078KPU2</accession>
<dbReference type="STRING" id="29343.CCDG5_1433"/>
<dbReference type="PATRIC" id="fig|29343.3.peg.1513"/>
<dbReference type="GO" id="GO:0016491">
    <property type="term" value="F:oxidoreductase activity"/>
    <property type="evidence" value="ECO:0007669"/>
    <property type="project" value="UniProtKB-KW"/>
</dbReference>
<dbReference type="PANTHER" id="PTHR43741:SF4">
    <property type="entry name" value="FMN-DEPENDENT NADH:QUINONE OXIDOREDUCTASE"/>
    <property type="match status" value="1"/>
</dbReference>
<feature type="domain" description="NADPH-dependent FMN reductase-like" evidence="1">
    <location>
        <begin position="1"/>
        <end position="145"/>
    </location>
</feature>
<dbReference type="OrthoDB" id="3789967at2"/>
<dbReference type="EMBL" id="LM995447">
    <property type="protein sequence ID" value="CDZ24547.1"/>
    <property type="molecule type" value="Genomic_DNA"/>
</dbReference>
<proteinExistence type="predicted"/>
<keyword evidence="2" id="KW-0560">Oxidoreductase</keyword>
<dbReference type="Proteomes" id="UP000032431">
    <property type="component" value="Chromosome I"/>
</dbReference>
<dbReference type="InterPro" id="IPR029039">
    <property type="entry name" value="Flavoprotein-like_sf"/>
</dbReference>
<dbReference type="Gene3D" id="3.40.50.360">
    <property type="match status" value="1"/>
</dbReference>
<dbReference type="EC" id="1.7.-.-" evidence="2"/>